<name>A0A077LTE9_9MICO</name>
<reference evidence="2 3" key="1">
    <citation type="journal article" date="2013" name="ISME J.">
        <title>A metabolic model for members of the genus Tetrasphaera involved in enhanced biological phosphorus removal.</title>
        <authorList>
            <person name="Kristiansen R."/>
            <person name="Nguyen H.T.T."/>
            <person name="Saunders A.M."/>
            <person name="Nielsen J.L."/>
            <person name="Wimmer R."/>
            <person name="Le V.Q."/>
            <person name="McIlroy S.J."/>
            <person name="Petrovski S."/>
            <person name="Seviour R.J."/>
            <person name="Calteau A."/>
            <person name="Nielsen K.L."/>
            <person name="Nielsen P.H."/>
        </authorList>
    </citation>
    <scope>NUCLEOTIDE SEQUENCE [LARGE SCALE GENOMIC DNA]</scope>
    <source>
        <strain evidence="2 3">T1-X7</strain>
    </source>
</reference>
<feature type="transmembrane region" description="Helical" evidence="1">
    <location>
        <begin position="120"/>
        <end position="142"/>
    </location>
</feature>
<keyword evidence="1" id="KW-0472">Membrane</keyword>
<keyword evidence="3" id="KW-1185">Reference proteome</keyword>
<dbReference type="AlphaFoldDB" id="A0A077LTE9"/>
<feature type="transmembrane region" description="Helical" evidence="1">
    <location>
        <begin position="355"/>
        <end position="372"/>
    </location>
</feature>
<gene>
    <name evidence="2" type="ORF">BN12_1290007</name>
</gene>
<organism evidence="2 3">
    <name type="scientific">Nostocoides japonicum T1-X7</name>
    <dbReference type="NCBI Taxonomy" id="1194083"/>
    <lineage>
        <taxon>Bacteria</taxon>
        <taxon>Bacillati</taxon>
        <taxon>Actinomycetota</taxon>
        <taxon>Actinomycetes</taxon>
        <taxon>Micrococcales</taxon>
        <taxon>Intrasporangiaceae</taxon>
        <taxon>Nostocoides</taxon>
    </lineage>
</organism>
<evidence type="ECO:0000256" key="1">
    <source>
        <dbReference type="SAM" id="Phobius"/>
    </source>
</evidence>
<evidence type="ECO:0000313" key="2">
    <source>
        <dbReference type="EMBL" id="CCH76461.1"/>
    </source>
</evidence>
<evidence type="ECO:0008006" key="4">
    <source>
        <dbReference type="Google" id="ProtNLM"/>
    </source>
</evidence>
<dbReference type="EMBL" id="CAJB01000034">
    <property type="protein sequence ID" value="CCH76461.1"/>
    <property type="molecule type" value="Genomic_DNA"/>
</dbReference>
<accession>A0A077LTE9</accession>
<dbReference type="GO" id="GO:0005886">
    <property type="term" value="C:plasma membrane"/>
    <property type="evidence" value="ECO:0007669"/>
    <property type="project" value="UniProtKB-SubCell"/>
</dbReference>
<dbReference type="Pfam" id="PF26314">
    <property type="entry name" value="MptA_B_family"/>
    <property type="match status" value="1"/>
</dbReference>
<sequence>MALLTTPFGSADHLNYVAYGRILVQGGDPYTQAPLAWHGGHDPVTSHVEPPWTRTPSIYGPFATLLQALSAYLGGNTLRQEVWVWQVLVVASWLLARHLLRDLVADHGRVDLLWTVNPLVLGPGVLGAHVDVVATALVLLALRLAENHPLLTGGALGLAATTKITYAVPAAAVVGVWGVVRTSTVARRVGALVVGLLVVLVPLHLLLGRHVYDQLERARRSVSLATPGRLLVDVLQDHLARHTVRSVVFVLAAVVAVLLAWALARATNDLAPATVPGQTMRWTFVLSTAYTLAAPYSLPWYDALTWATLPALAASGVDLVLLGRATVMAVAYVPGRVVGMTPGVERATMWVRRSLTPWVGLAAWLALAVLGRRGGPVRRASRSARDGRP</sequence>
<feature type="transmembrane region" description="Helical" evidence="1">
    <location>
        <begin position="154"/>
        <end position="177"/>
    </location>
</feature>
<protein>
    <recommendedName>
        <fullName evidence="4">DUF2029 domain-containing protein</fullName>
    </recommendedName>
</protein>
<feature type="transmembrane region" description="Helical" evidence="1">
    <location>
        <begin position="311"/>
        <end position="335"/>
    </location>
</feature>
<feature type="transmembrane region" description="Helical" evidence="1">
    <location>
        <begin position="58"/>
        <end position="75"/>
    </location>
</feature>
<keyword evidence="1" id="KW-1133">Transmembrane helix</keyword>
<feature type="transmembrane region" description="Helical" evidence="1">
    <location>
        <begin position="82"/>
        <end position="100"/>
    </location>
</feature>
<dbReference type="Proteomes" id="UP000035721">
    <property type="component" value="Unassembled WGS sequence"/>
</dbReference>
<evidence type="ECO:0000313" key="3">
    <source>
        <dbReference type="Proteomes" id="UP000035721"/>
    </source>
</evidence>
<comment type="caution">
    <text evidence="2">The sequence shown here is derived from an EMBL/GenBank/DDBJ whole genome shotgun (WGS) entry which is preliminary data.</text>
</comment>
<feature type="transmembrane region" description="Helical" evidence="1">
    <location>
        <begin position="284"/>
        <end position="304"/>
    </location>
</feature>
<dbReference type="GO" id="GO:0016758">
    <property type="term" value="F:hexosyltransferase activity"/>
    <property type="evidence" value="ECO:0007669"/>
    <property type="project" value="InterPro"/>
</dbReference>
<keyword evidence="1" id="KW-0812">Transmembrane</keyword>
<proteinExistence type="predicted"/>
<feature type="transmembrane region" description="Helical" evidence="1">
    <location>
        <begin position="189"/>
        <end position="207"/>
    </location>
</feature>
<feature type="transmembrane region" description="Helical" evidence="1">
    <location>
        <begin position="246"/>
        <end position="264"/>
    </location>
</feature>
<dbReference type="STRING" id="1194083.BN12_1290007"/>